<sequence length="184" mass="21321">MVFIGNSTSEQMKEYIQTMEEPLIGHLFTDPTLTFHQVFQLKRGIFRSLVMPLFSGIKKYGFGGVIEAIQPHKFEAYECLAHLVKRPLVPKGRRQVSRAFLFDYFEGMKLPVMYYKRARLGVEKSHISGDSWQQGGTHQESHPADWPNMEEILPLVGIENTSVEYKKAVSDWLEVRRSNRQQKT</sequence>
<evidence type="ECO:0000313" key="2">
    <source>
        <dbReference type="Proteomes" id="UP001217089"/>
    </source>
</evidence>
<proteinExistence type="predicted"/>
<reference evidence="1 2" key="1">
    <citation type="submission" date="2022-12" db="EMBL/GenBank/DDBJ databases">
        <title>Chromosome-level genome of Tegillarca granosa.</title>
        <authorList>
            <person name="Kim J."/>
        </authorList>
    </citation>
    <scope>NUCLEOTIDE SEQUENCE [LARGE SCALE GENOMIC DNA]</scope>
    <source>
        <strain evidence="1">Teg-2019</strain>
        <tissue evidence="1">Adductor muscle</tissue>
    </source>
</reference>
<protein>
    <submittedName>
        <fullName evidence="1">Uncharacterized protein</fullName>
    </submittedName>
</protein>
<comment type="caution">
    <text evidence="1">The sequence shown here is derived from an EMBL/GenBank/DDBJ whole genome shotgun (WGS) entry which is preliminary data.</text>
</comment>
<keyword evidence="2" id="KW-1185">Reference proteome</keyword>
<evidence type="ECO:0000313" key="1">
    <source>
        <dbReference type="EMBL" id="KAJ8297649.1"/>
    </source>
</evidence>
<organism evidence="1 2">
    <name type="scientific">Tegillarca granosa</name>
    <name type="common">Malaysian cockle</name>
    <name type="synonym">Anadara granosa</name>
    <dbReference type="NCBI Taxonomy" id="220873"/>
    <lineage>
        <taxon>Eukaryota</taxon>
        <taxon>Metazoa</taxon>
        <taxon>Spiralia</taxon>
        <taxon>Lophotrochozoa</taxon>
        <taxon>Mollusca</taxon>
        <taxon>Bivalvia</taxon>
        <taxon>Autobranchia</taxon>
        <taxon>Pteriomorphia</taxon>
        <taxon>Arcoida</taxon>
        <taxon>Arcoidea</taxon>
        <taxon>Arcidae</taxon>
        <taxon>Tegillarca</taxon>
    </lineage>
</organism>
<dbReference type="Proteomes" id="UP001217089">
    <property type="component" value="Unassembled WGS sequence"/>
</dbReference>
<dbReference type="EMBL" id="JARBDR010000923">
    <property type="protein sequence ID" value="KAJ8297649.1"/>
    <property type="molecule type" value="Genomic_DNA"/>
</dbReference>
<accession>A0ABQ9DWK6</accession>
<name>A0ABQ9DWK6_TEGGR</name>
<gene>
    <name evidence="1" type="ORF">KUTeg_024180</name>
</gene>